<accession>A0A8E2EAR6</accession>
<proteinExistence type="predicted"/>
<dbReference type="EMBL" id="KV744955">
    <property type="protein sequence ID" value="OCK80557.1"/>
    <property type="molecule type" value="Genomic_DNA"/>
</dbReference>
<dbReference type="Proteomes" id="UP000250266">
    <property type="component" value="Unassembled WGS sequence"/>
</dbReference>
<dbReference type="AlphaFoldDB" id="A0A8E2EAR6"/>
<keyword evidence="2" id="KW-1185">Reference proteome</keyword>
<sequence length="153" mass="17108">MATAETVTLSEPHAPKPASVKAFESILPSLKHELVKLRRNHDKHEPEYFKLVSKLSDHELTSITLPDDLELVRVGSSAYGLHLFGKLRIPAAEGAYIHVRVFVAAEEGTDGKAEENRVAKLHSINTEETVKENGDHVFKAIFGKEDPLEWFEI</sequence>
<evidence type="ECO:0000313" key="1">
    <source>
        <dbReference type="EMBL" id="OCK80557.1"/>
    </source>
</evidence>
<dbReference type="OrthoDB" id="3344950at2759"/>
<name>A0A8E2EAR6_9PEZI</name>
<protein>
    <submittedName>
        <fullName evidence="1">Uncharacterized protein</fullName>
    </submittedName>
</protein>
<reference evidence="1 2" key="1">
    <citation type="journal article" date="2016" name="Nat. Commun.">
        <title>Ectomycorrhizal ecology is imprinted in the genome of the dominant symbiotic fungus Cenococcum geophilum.</title>
        <authorList>
            <consortium name="DOE Joint Genome Institute"/>
            <person name="Peter M."/>
            <person name="Kohler A."/>
            <person name="Ohm R.A."/>
            <person name="Kuo A."/>
            <person name="Krutzmann J."/>
            <person name="Morin E."/>
            <person name="Arend M."/>
            <person name="Barry K.W."/>
            <person name="Binder M."/>
            <person name="Choi C."/>
            <person name="Clum A."/>
            <person name="Copeland A."/>
            <person name="Grisel N."/>
            <person name="Haridas S."/>
            <person name="Kipfer T."/>
            <person name="LaButti K."/>
            <person name="Lindquist E."/>
            <person name="Lipzen A."/>
            <person name="Maire R."/>
            <person name="Meier B."/>
            <person name="Mihaltcheva S."/>
            <person name="Molinier V."/>
            <person name="Murat C."/>
            <person name="Poggeler S."/>
            <person name="Quandt C.A."/>
            <person name="Sperisen C."/>
            <person name="Tritt A."/>
            <person name="Tisserant E."/>
            <person name="Crous P.W."/>
            <person name="Henrissat B."/>
            <person name="Nehls U."/>
            <person name="Egli S."/>
            <person name="Spatafora J.W."/>
            <person name="Grigoriev I.V."/>
            <person name="Martin F.M."/>
        </authorList>
    </citation>
    <scope>NUCLEOTIDE SEQUENCE [LARGE SCALE GENOMIC DNA]</scope>
    <source>
        <strain evidence="1 2">CBS 459.81</strain>
    </source>
</reference>
<organism evidence="1 2">
    <name type="scientific">Lepidopterella palustris CBS 459.81</name>
    <dbReference type="NCBI Taxonomy" id="1314670"/>
    <lineage>
        <taxon>Eukaryota</taxon>
        <taxon>Fungi</taxon>
        <taxon>Dikarya</taxon>
        <taxon>Ascomycota</taxon>
        <taxon>Pezizomycotina</taxon>
        <taxon>Dothideomycetes</taxon>
        <taxon>Pleosporomycetidae</taxon>
        <taxon>Mytilinidiales</taxon>
        <taxon>Argynnaceae</taxon>
        <taxon>Lepidopterella</taxon>
    </lineage>
</organism>
<gene>
    <name evidence="1" type="ORF">K432DRAFT_41740</name>
</gene>
<evidence type="ECO:0000313" key="2">
    <source>
        <dbReference type="Proteomes" id="UP000250266"/>
    </source>
</evidence>